<keyword evidence="3" id="KW-1185">Reference proteome</keyword>
<protein>
    <submittedName>
        <fullName evidence="2">Aldehyde oxidase</fullName>
    </submittedName>
</protein>
<dbReference type="Pfam" id="PF01315">
    <property type="entry name" value="Ald_Xan_dh_C"/>
    <property type="match status" value="1"/>
</dbReference>
<dbReference type="Pfam" id="PF20256">
    <property type="entry name" value="MoCoBD_2"/>
    <property type="match status" value="1"/>
</dbReference>
<sequence length="759" mass="83476">MSLLQKLGVSAENLAPEITGKYIGKPISRVDGRAKVTGNAKYAAEFNIGTGILYGYVISSPIAKGKITAVNARQALSQKGVLNVFTHENVPGLAWFDRSYQDQDAPPGGSPFRPLQSDEILFSQQPIALVIAETFELARYASTLVHFEYEVKEELNVGLELNLYKAKKPKKHRFPVPKPRGDAEKALAGSVVKIEEAYYHGYEHHNPMEMFASTVIYGDDDRLTIYDKTQGVLNSQSYVKSVFGLSEDEARVISPFMGGGFGAGLRPQYQLYMAVLASLELKRSVKVVLTRQQMFSFGHRPATLQKISLGASAEGKLQAVINRCYSETSTFEEYTENVVNWSGQMYQCDNVMLDHKLVPLDLFTPLDMRAPGGVTGMYALEVAIDELAVKAGIDPLEFRLLNYAEKDQNLDKPFSSKELRECYRQGAERFGWNKRNPEAGATLEGNNLVGWGVATGCWEANQMPSRAKAMLSADGKLTVSSATADIGTGTYTVMTQVAAETLGVAMEDVLFKLGDSVLPMSPLQGGSWTMATVGSAVKLVCDQLKAKLFKMAKKVENSPFGNSKEEDVVFADRCISLKEDAQQYLTFTEIMRKSKVNYIEEDTTSLPNMLEQNEYSRFTHSAVFVEVKVDQDLGTVHVSRVVNAVAAGRIINTKTSRSQVLGGIVWGISMALHEDTVMDDNFGRFMNTNLAEYHVPVNADINDIDVIFVEEHDDIVNPLGVKGLGEIGIVGVAAAISNAVYHATGKRVRDLPIQLDKLL</sequence>
<dbReference type="InterPro" id="IPR037165">
    <property type="entry name" value="AldOxase/xan_DH_Mopterin-bd_sf"/>
</dbReference>
<dbReference type="EMBL" id="BMDO01000009">
    <property type="protein sequence ID" value="GGI51985.1"/>
    <property type="molecule type" value="Genomic_DNA"/>
</dbReference>
<dbReference type="Proteomes" id="UP000662074">
    <property type="component" value="Unassembled WGS sequence"/>
</dbReference>
<dbReference type="Pfam" id="PF02738">
    <property type="entry name" value="MoCoBD_1"/>
    <property type="match status" value="1"/>
</dbReference>
<name>A0A917JA74_9SPHI</name>
<dbReference type="SUPFAM" id="SSF54665">
    <property type="entry name" value="CO dehydrogenase molybdoprotein N-domain-like"/>
    <property type="match status" value="1"/>
</dbReference>
<dbReference type="InterPro" id="IPR046867">
    <property type="entry name" value="AldOxase/xan_DH_MoCoBD2"/>
</dbReference>
<dbReference type="InterPro" id="IPR008274">
    <property type="entry name" value="AldOxase/xan_DH_MoCoBD1"/>
</dbReference>
<evidence type="ECO:0000259" key="1">
    <source>
        <dbReference type="SMART" id="SM01008"/>
    </source>
</evidence>
<reference evidence="2" key="1">
    <citation type="journal article" date="2014" name="Int. J. Syst. Evol. Microbiol.">
        <title>Complete genome sequence of Corynebacterium casei LMG S-19264T (=DSM 44701T), isolated from a smear-ripened cheese.</title>
        <authorList>
            <consortium name="US DOE Joint Genome Institute (JGI-PGF)"/>
            <person name="Walter F."/>
            <person name="Albersmeier A."/>
            <person name="Kalinowski J."/>
            <person name="Ruckert C."/>
        </authorList>
    </citation>
    <scope>NUCLEOTIDE SEQUENCE</scope>
    <source>
        <strain evidence="2">CCM 8711</strain>
    </source>
</reference>
<evidence type="ECO:0000313" key="3">
    <source>
        <dbReference type="Proteomes" id="UP000662074"/>
    </source>
</evidence>
<dbReference type="GO" id="GO:0005506">
    <property type="term" value="F:iron ion binding"/>
    <property type="evidence" value="ECO:0007669"/>
    <property type="project" value="InterPro"/>
</dbReference>
<reference evidence="2" key="2">
    <citation type="submission" date="2020-09" db="EMBL/GenBank/DDBJ databases">
        <authorList>
            <person name="Sun Q."/>
            <person name="Sedlacek I."/>
        </authorList>
    </citation>
    <scope>NUCLEOTIDE SEQUENCE</scope>
    <source>
        <strain evidence="2">CCM 8711</strain>
    </source>
</reference>
<dbReference type="InterPro" id="IPR036856">
    <property type="entry name" value="Ald_Oxase/Xan_DH_a/b_sf"/>
</dbReference>
<dbReference type="InterPro" id="IPR000674">
    <property type="entry name" value="Ald_Oxase/Xan_DH_a/b"/>
</dbReference>
<dbReference type="RefSeq" id="WP_188418089.1">
    <property type="nucleotide sequence ID" value="NZ_BMDO01000009.1"/>
</dbReference>
<dbReference type="SUPFAM" id="SSF56003">
    <property type="entry name" value="Molybdenum cofactor-binding domain"/>
    <property type="match status" value="1"/>
</dbReference>
<comment type="caution">
    <text evidence="2">The sequence shown here is derived from an EMBL/GenBank/DDBJ whole genome shotgun (WGS) entry which is preliminary data.</text>
</comment>
<dbReference type="Gene3D" id="3.90.1170.50">
    <property type="entry name" value="Aldehyde oxidase/xanthine dehydrogenase, a/b hammerhead"/>
    <property type="match status" value="1"/>
</dbReference>
<feature type="domain" description="Aldehyde oxidase/xanthine dehydrogenase a/b hammerhead" evidence="1">
    <location>
        <begin position="37"/>
        <end position="153"/>
    </location>
</feature>
<dbReference type="SMART" id="SM01008">
    <property type="entry name" value="Ald_Xan_dh_C"/>
    <property type="match status" value="1"/>
</dbReference>
<proteinExistence type="predicted"/>
<gene>
    <name evidence="2" type="ORF">GCM10011425_31970</name>
</gene>
<dbReference type="AlphaFoldDB" id="A0A917JA74"/>
<evidence type="ECO:0000313" key="2">
    <source>
        <dbReference type="EMBL" id="GGI51985.1"/>
    </source>
</evidence>
<organism evidence="2 3">
    <name type="scientific">Mucilaginibacter galii</name>
    <dbReference type="NCBI Taxonomy" id="2005073"/>
    <lineage>
        <taxon>Bacteria</taxon>
        <taxon>Pseudomonadati</taxon>
        <taxon>Bacteroidota</taxon>
        <taxon>Sphingobacteriia</taxon>
        <taxon>Sphingobacteriales</taxon>
        <taxon>Sphingobacteriaceae</taxon>
        <taxon>Mucilaginibacter</taxon>
    </lineage>
</organism>
<dbReference type="GO" id="GO:0016491">
    <property type="term" value="F:oxidoreductase activity"/>
    <property type="evidence" value="ECO:0007669"/>
    <property type="project" value="InterPro"/>
</dbReference>
<dbReference type="PANTHER" id="PTHR11908:SF153">
    <property type="entry name" value="DEHYDROGENASE"/>
    <property type="match status" value="1"/>
</dbReference>
<dbReference type="InterPro" id="IPR016208">
    <property type="entry name" value="Ald_Oxase/xanthine_DH-like"/>
</dbReference>
<dbReference type="Gene3D" id="3.30.365.10">
    <property type="entry name" value="Aldehyde oxidase/xanthine dehydrogenase, molybdopterin binding domain"/>
    <property type="match status" value="4"/>
</dbReference>
<accession>A0A917JA74</accession>
<dbReference type="PANTHER" id="PTHR11908">
    <property type="entry name" value="XANTHINE DEHYDROGENASE"/>
    <property type="match status" value="1"/>
</dbReference>